<gene>
    <name evidence="2" type="ORF">CHRIB12_LOCUS3989</name>
    <name evidence="4" type="ORF">RhiirA1_452678</name>
    <name evidence="3" type="ORF">RhiirA5_406981</name>
</gene>
<reference evidence="4 5" key="4">
    <citation type="submission" date="2017-10" db="EMBL/GenBank/DDBJ databases">
        <title>Genome analyses suggest a sexual origin of heterokaryosis in a supposedly ancient asexual fungus.</title>
        <authorList>
            <person name="Corradi N."/>
            <person name="Sedzielewska K."/>
            <person name="Noel J."/>
            <person name="Charron P."/>
            <person name="Farinelli L."/>
            <person name="Marton T."/>
            <person name="Kruger M."/>
            <person name="Pelin A."/>
            <person name="Brachmann A."/>
            <person name="Corradi N."/>
        </authorList>
    </citation>
    <scope>NUCLEOTIDE SEQUENCE [LARGE SCALE GENOMIC DNA]</scope>
    <source>
        <strain evidence="4 5">A1</strain>
    </source>
</reference>
<evidence type="ECO:0000313" key="4">
    <source>
        <dbReference type="EMBL" id="PKC72130.1"/>
    </source>
</evidence>
<feature type="signal peptide" evidence="1">
    <location>
        <begin position="1"/>
        <end position="21"/>
    </location>
</feature>
<protein>
    <submittedName>
        <fullName evidence="2">Uncharacterized protein</fullName>
    </submittedName>
</protein>
<organism evidence="2 7">
    <name type="scientific">Rhizophagus irregularis</name>
    <dbReference type="NCBI Taxonomy" id="588596"/>
    <lineage>
        <taxon>Eukaryota</taxon>
        <taxon>Fungi</taxon>
        <taxon>Fungi incertae sedis</taxon>
        <taxon>Mucoromycota</taxon>
        <taxon>Glomeromycotina</taxon>
        <taxon>Glomeromycetes</taxon>
        <taxon>Glomerales</taxon>
        <taxon>Glomeraceae</taxon>
        <taxon>Rhizophagus</taxon>
    </lineage>
</organism>
<evidence type="ECO:0000256" key="1">
    <source>
        <dbReference type="SAM" id="SignalP"/>
    </source>
</evidence>
<sequence>MKLNFFLLLLTFLAAVTLTSASDSSSGNNIKKITIGERRTTVVVINHTSDQLNLIPYSVNLSSGTWEQYPSDTISPSGGEVQWRCKASFARTEGSAIYQGAHGRITFYWANPFFNPNNVYSVTCPGYKCNWEEERDGDNAVVRFNIR</sequence>
<evidence type="ECO:0000313" key="2">
    <source>
        <dbReference type="EMBL" id="CAB5344694.1"/>
    </source>
</evidence>
<dbReference type="VEuPathDB" id="FungiDB:RhiirA1_452678"/>
<evidence type="ECO:0000313" key="5">
    <source>
        <dbReference type="Proteomes" id="UP000232688"/>
    </source>
</evidence>
<reference evidence="3 6" key="1">
    <citation type="submission" date="2016-04" db="EMBL/GenBank/DDBJ databases">
        <title>Genome analyses suggest a sexual origin of heterokaryosis in a supposedly ancient asexual fungus.</title>
        <authorList>
            <person name="Ropars J."/>
            <person name="Sedzielewska K."/>
            <person name="Noel J."/>
            <person name="Charron P."/>
            <person name="Farinelli L."/>
            <person name="Marton T."/>
            <person name="Kruger M."/>
            <person name="Pelin A."/>
            <person name="Brachmann A."/>
            <person name="Corradi N."/>
        </authorList>
    </citation>
    <scope>NUCLEOTIDE SEQUENCE [LARGE SCALE GENOMIC DNA]</scope>
    <source>
        <strain evidence="3 6">A5</strain>
    </source>
</reference>
<reference evidence="2" key="5">
    <citation type="submission" date="2020-05" db="EMBL/GenBank/DDBJ databases">
        <authorList>
            <person name="Rincon C."/>
            <person name="Sanders R I."/>
            <person name="Robbins C."/>
            <person name="Chaturvedi A."/>
        </authorList>
    </citation>
    <scope>NUCLEOTIDE SEQUENCE</scope>
    <source>
        <strain evidence="2">CHB12</strain>
    </source>
</reference>
<dbReference type="Proteomes" id="UP000232722">
    <property type="component" value="Unassembled WGS sequence"/>
</dbReference>
<dbReference type="OrthoDB" id="4084751at2759"/>
<dbReference type="EMBL" id="LLXJ01000046">
    <property type="protein sequence ID" value="PKC16453.1"/>
    <property type="molecule type" value="Genomic_DNA"/>
</dbReference>
<dbReference type="Gene3D" id="2.60.270.50">
    <property type="match status" value="1"/>
</dbReference>
<dbReference type="EMBL" id="LLXH01000137">
    <property type="protein sequence ID" value="PKC72130.1"/>
    <property type="molecule type" value="Genomic_DNA"/>
</dbReference>
<dbReference type="Proteomes" id="UP000232688">
    <property type="component" value="Unassembled WGS sequence"/>
</dbReference>
<dbReference type="EMBL" id="CAGKOT010000005">
    <property type="protein sequence ID" value="CAB5344694.1"/>
    <property type="molecule type" value="Genomic_DNA"/>
</dbReference>
<evidence type="ECO:0000313" key="6">
    <source>
        <dbReference type="Proteomes" id="UP000232722"/>
    </source>
</evidence>
<reference evidence="3 6" key="2">
    <citation type="submission" date="2017-09" db="EMBL/GenBank/DDBJ databases">
        <title>Extensive intraspecific genome diversity in a model arbuscular mycorrhizal fungus.</title>
        <authorList>
            <person name="Chen E.C."/>
            <person name="Morin E."/>
            <person name="Beaudet D."/>
            <person name="Noel J."/>
            <person name="Ndikumana S."/>
            <person name="Charron P."/>
            <person name="St-Onge C."/>
            <person name="Giorgi J."/>
            <person name="Grigoriev I.V."/>
            <person name="Roux C."/>
            <person name="Martin F.M."/>
            <person name="Corradi N."/>
        </authorList>
    </citation>
    <scope>NUCLEOTIDE SEQUENCE [LARGE SCALE GENOMIC DNA]</scope>
    <source>
        <strain evidence="3 6">A5</strain>
    </source>
</reference>
<feature type="chain" id="PRO_5014170964" evidence="1">
    <location>
        <begin position="22"/>
        <end position="147"/>
    </location>
</feature>
<accession>A0A2I1EKW3</accession>
<dbReference type="AlphaFoldDB" id="A0A2I1EKW3"/>
<dbReference type="Proteomes" id="UP000684084">
    <property type="component" value="Unassembled WGS sequence"/>
</dbReference>
<evidence type="ECO:0000313" key="7">
    <source>
        <dbReference type="Proteomes" id="UP000684084"/>
    </source>
</evidence>
<name>A0A2I1EKW3_9GLOM</name>
<comment type="caution">
    <text evidence="2">The sequence shown here is derived from an EMBL/GenBank/DDBJ whole genome shotgun (WGS) entry which is preliminary data.</text>
</comment>
<reference evidence="4 5" key="3">
    <citation type="submission" date="2017-10" db="EMBL/GenBank/DDBJ databases">
        <title>Extensive intraspecific genome diversity in a model arbuscular mycorrhizal fungus.</title>
        <authorList>
            <person name="Chen E.C.H."/>
            <person name="Morin E."/>
            <person name="Baudet D."/>
            <person name="Noel J."/>
            <person name="Ndikumana S."/>
            <person name="Charron P."/>
            <person name="St-Onge C."/>
            <person name="Giorgi J."/>
            <person name="Grigoriev I.V."/>
            <person name="Roux C."/>
            <person name="Martin F.M."/>
            <person name="Corradi N."/>
        </authorList>
    </citation>
    <scope>NUCLEOTIDE SEQUENCE [LARGE SCALE GENOMIC DNA]</scope>
    <source>
        <strain evidence="4 5">A1</strain>
    </source>
</reference>
<proteinExistence type="predicted"/>
<evidence type="ECO:0000313" key="3">
    <source>
        <dbReference type="EMBL" id="PKC16453.1"/>
    </source>
</evidence>
<keyword evidence="1" id="KW-0732">Signal</keyword>